<comment type="caution">
    <text evidence="7">The sequence shown here is derived from an EMBL/GenBank/DDBJ whole genome shotgun (WGS) entry which is preliminary data.</text>
</comment>
<feature type="domain" description="RNA polymerase sigma-70 region 2" evidence="5">
    <location>
        <begin position="30"/>
        <end position="97"/>
    </location>
</feature>
<dbReference type="SUPFAM" id="SSF88946">
    <property type="entry name" value="Sigma2 domain of RNA polymerase sigma factors"/>
    <property type="match status" value="1"/>
</dbReference>
<dbReference type="InterPro" id="IPR036388">
    <property type="entry name" value="WH-like_DNA-bd_sf"/>
</dbReference>
<accession>A0A939G598</accession>
<evidence type="ECO:0000259" key="5">
    <source>
        <dbReference type="Pfam" id="PF04542"/>
    </source>
</evidence>
<evidence type="ECO:0000313" key="7">
    <source>
        <dbReference type="EMBL" id="MBO0931453.1"/>
    </source>
</evidence>
<dbReference type="InterPro" id="IPR007627">
    <property type="entry name" value="RNA_pol_sigma70_r2"/>
</dbReference>
<dbReference type="Pfam" id="PF04542">
    <property type="entry name" value="Sigma70_r2"/>
    <property type="match status" value="1"/>
</dbReference>
<dbReference type="InterPro" id="IPR013324">
    <property type="entry name" value="RNA_pol_sigma_r3/r4-like"/>
</dbReference>
<dbReference type="RefSeq" id="WP_207335408.1">
    <property type="nucleotide sequence ID" value="NZ_JAFMYU010000006.1"/>
</dbReference>
<dbReference type="InterPro" id="IPR014284">
    <property type="entry name" value="RNA_pol_sigma-70_dom"/>
</dbReference>
<dbReference type="PANTHER" id="PTHR43133:SF46">
    <property type="entry name" value="RNA POLYMERASE SIGMA-70 FACTOR ECF SUBFAMILY"/>
    <property type="match status" value="1"/>
</dbReference>
<evidence type="ECO:0000259" key="6">
    <source>
        <dbReference type="Pfam" id="PF08281"/>
    </source>
</evidence>
<dbReference type="EMBL" id="JAFMYU010000006">
    <property type="protein sequence ID" value="MBO0931453.1"/>
    <property type="molecule type" value="Genomic_DNA"/>
</dbReference>
<gene>
    <name evidence="7" type="ORF">J2I48_10635</name>
</gene>
<dbReference type="Gene3D" id="1.10.1740.10">
    <property type="match status" value="1"/>
</dbReference>
<comment type="similarity">
    <text evidence="1">Belongs to the sigma-70 factor family. ECF subfamily.</text>
</comment>
<dbReference type="InterPro" id="IPR039425">
    <property type="entry name" value="RNA_pol_sigma-70-like"/>
</dbReference>
<sequence>MLLSGVYNYSTDALLWDDFLAGNQDAYACMYERYAKVLYNYGYKIAQNRQLTEDCLQDLFLSILETRNRLGRTDSIKFYLMRSLRRELVRRLQTESRFDADPDAIEFRVEFQYEPTWLDAQISADQSAALLRELNHLPPRQKEALFLKYFDNLTYEEIAGVMGIEQSSAYKVIYKAIAALQKRVDTGVLVLLLIMGEKTCICGG</sequence>
<dbReference type="InterPro" id="IPR013249">
    <property type="entry name" value="RNA_pol_sigma70_r4_t2"/>
</dbReference>
<dbReference type="PANTHER" id="PTHR43133">
    <property type="entry name" value="RNA POLYMERASE ECF-TYPE SIGMA FACTO"/>
    <property type="match status" value="1"/>
</dbReference>
<keyword evidence="3" id="KW-0731">Sigma factor</keyword>
<reference evidence="7 8" key="1">
    <citation type="submission" date="2021-03" db="EMBL/GenBank/DDBJ databases">
        <title>Fibrella sp. HMF5036 genome sequencing and assembly.</title>
        <authorList>
            <person name="Kang H."/>
            <person name="Kim H."/>
            <person name="Bae S."/>
            <person name="Joh K."/>
        </authorList>
    </citation>
    <scope>NUCLEOTIDE SEQUENCE [LARGE SCALE GENOMIC DNA]</scope>
    <source>
        <strain evidence="7 8">HMF5036</strain>
    </source>
</reference>
<dbReference type="CDD" id="cd06171">
    <property type="entry name" value="Sigma70_r4"/>
    <property type="match status" value="1"/>
</dbReference>
<name>A0A939G598_9BACT</name>
<dbReference type="Gene3D" id="1.10.10.10">
    <property type="entry name" value="Winged helix-like DNA-binding domain superfamily/Winged helix DNA-binding domain"/>
    <property type="match status" value="1"/>
</dbReference>
<protein>
    <submittedName>
        <fullName evidence="7">Sigma-70 family RNA polymerase sigma factor</fullName>
    </submittedName>
</protein>
<evidence type="ECO:0000256" key="1">
    <source>
        <dbReference type="ARBA" id="ARBA00010641"/>
    </source>
</evidence>
<evidence type="ECO:0000313" key="8">
    <source>
        <dbReference type="Proteomes" id="UP000664795"/>
    </source>
</evidence>
<dbReference type="Pfam" id="PF08281">
    <property type="entry name" value="Sigma70_r4_2"/>
    <property type="match status" value="1"/>
</dbReference>
<evidence type="ECO:0000256" key="3">
    <source>
        <dbReference type="ARBA" id="ARBA00023082"/>
    </source>
</evidence>
<evidence type="ECO:0000256" key="4">
    <source>
        <dbReference type="ARBA" id="ARBA00023163"/>
    </source>
</evidence>
<keyword evidence="4" id="KW-0804">Transcription</keyword>
<dbReference type="GO" id="GO:0016987">
    <property type="term" value="F:sigma factor activity"/>
    <property type="evidence" value="ECO:0007669"/>
    <property type="project" value="UniProtKB-KW"/>
</dbReference>
<dbReference type="InterPro" id="IPR013325">
    <property type="entry name" value="RNA_pol_sigma_r2"/>
</dbReference>
<keyword evidence="2" id="KW-0805">Transcription regulation</keyword>
<dbReference type="SUPFAM" id="SSF88659">
    <property type="entry name" value="Sigma3 and sigma4 domains of RNA polymerase sigma factors"/>
    <property type="match status" value="1"/>
</dbReference>
<dbReference type="Proteomes" id="UP000664795">
    <property type="component" value="Unassembled WGS sequence"/>
</dbReference>
<evidence type="ECO:0000256" key="2">
    <source>
        <dbReference type="ARBA" id="ARBA00023015"/>
    </source>
</evidence>
<feature type="domain" description="RNA polymerase sigma factor 70 region 4 type 2" evidence="6">
    <location>
        <begin position="129"/>
        <end position="180"/>
    </location>
</feature>
<keyword evidence="8" id="KW-1185">Reference proteome</keyword>
<dbReference type="NCBIfam" id="TIGR02937">
    <property type="entry name" value="sigma70-ECF"/>
    <property type="match status" value="1"/>
</dbReference>
<organism evidence="7 8">
    <name type="scientific">Fibrella aquatilis</name>
    <dbReference type="NCBI Taxonomy" id="2817059"/>
    <lineage>
        <taxon>Bacteria</taxon>
        <taxon>Pseudomonadati</taxon>
        <taxon>Bacteroidota</taxon>
        <taxon>Cytophagia</taxon>
        <taxon>Cytophagales</taxon>
        <taxon>Spirosomataceae</taxon>
        <taxon>Fibrella</taxon>
    </lineage>
</organism>
<dbReference type="GO" id="GO:0006352">
    <property type="term" value="P:DNA-templated transcription initiation"/>
    <property type="evidence" value="ECO:0007669"/>
    <property type="project" value="InterPro"/>
</dbReference>
<dbReference type="AlphaFoldDB" id="A0A939G598"/>
<proteinExistence type="inferred from homology"/>
<dbReference type="GO" id="GO:0003677">
    <property type="term" value="F:DNA binding"/>
    <property type="evidence" value="ECO:0007669"/>
    <property type="project" value="InterPro"/>
</dbReference>